<dbReference type="AlphaFoldDB" id="A0A9P9AJ78"/>
<evidence type="ECO:0000313" key="3">
    <source>
        <dbReference type="Proteomes" id="UP000777438"/>
    </source>
</evidence>
<organism evidence="2 3">
    <name type="scientific">Thelonectria olida</name>
    <dbReference type="NCBI Taxonomy" id="1576542"/>
    <lineage>
        <taxon>Eukaryota</taxon>
        <taxon>Fungi</taxon>
        <taxon>Dikarya</taxon>
        <taxon>Ascomycota</taxon>
        <taxon>Pezizomycotina</taxon>
        <taxon>Sordariomycetes</taxon>
        <taxon>Hypocreomycetidae</taxon>
        <taxon>Hypocreales</taxon>
        <taxon>Nectriaceae</taxon>
        <taxon>Thelonectria</taxon>
    </lineage>
</organism>
<dbReference type="Proteomes" id="UP000777438">
    <property type="component" value="Unassembled WGS sequence"/>
</dbReference>
<sequence>IMAEIVGVAATAAQLAMACLSLMDFVKKIKGGTSTLEKYHQQLQELKGLSTSISKNPLLQTPEIGLQTEAILSIINNNCLLSLRHKSRLLRTWGFLLSEQDLLEDFTALERRKTSLSLIVEQIQCRALYEIQADIRIMADRKLPSPPTADPLAAPMPEQPEKLSSSPKKGPRWNNMVAGPGFEQENRNVFILSSELSQRLAEKPQSPCIHNSPVKLGRGKQINRHIVEYVGDVSGAVLPDLDRDEWNDGVALPFPSSDLEHQGSQINGIEIRVGGWKRDDGNKD</sequence>
<feature type="region of interest" description="Disordered" evidence="1">
    <location>
        <begin position="142"/>
        <end position="173"/>
    </location>
</feature>
<evidence type="ECO:0000313" key="2">
    <source>
        <dbReference type="EMBL" id="KAH6873448.1"/>
    </source>
</evidence>
<proteinExistence type="predicted"/>
<feature type="non-terminal residue" evidence="2">
    <location>
        <position position="1"/>
    </location>
</feature>
<keyword evidence="3" id="KW-1185">Reference proteome</keyword>
<evidence type="ECO:0008006" key="4">
    <source>
        <dbReference type="Google" id="ProtNLM"/>
    </source>
</evidence>
<accession>A0A9P9AJ78</accession>
<evidence type="ECO:0000256" key="1">
    <source>
        <dbReference type="SAM" id="MobiDB-lite"/>
    </source>
</evidence>
<protein>
    <recommendedName>
        <fullName evidence="4">Fungal N-terminal domain-containing protein</fullName>
    </recommendedName>
</protein>
<reference evidence="2 3" key="1">
    <citation type="journal article" date="2021" name="Nat. Commun.">
        <title>Genetic determinants of endophytism in the Arabidopsis root mycobiome.</title>
        <authorList>
            <person name="Mesny F."/>
            <person name="Miyauchi S."/>
            <person name="Thiergart T."/>
            <person name="Pickel B."/>
            <person name="Atanasova L."/>
            <person name="Karlsson M."/>
            <person name="Huettel B."/>
            <person name="Barry K.W."/>
            <person name="Haridas S."/>
            <person name="Chen C."/>
            <person name="Bauer D."/>
            <person name="Andreopoulos W."/>
            <person name="Pangilinan J."/>
            <person name="LaButti K."/>
            <person name="Riley R."/>
            <person name="Lipzen A."/>
            <person name="Clum A."/>
            <person name="Drula E."/>
            <person name="Henrissat B."/>
            <person name="Kohler A."/>
            <person name="Grigoriev I.V."/>
            <person name="Martin F.M."/>
            <person name="Hacquard S."/>
        </authorList>
    </citation>
    <scope>NUCLEOTIDE SEQUENCE [LARGE SCALE GENOMIC DNA]</scope>
    <source>
        <strain evidence="2 3">MPI-CAGE-CH-0241</strain>
    </source>
</reference>
<dbReference type="EMBL" id="JAGPYM010000046">
    <property type="protein sequence ID" value="KAH6873448.1"/>
    <property type="molecule type" value="Genomic_DNA"/>
</dbReference>
<gene>
    <name evidence="2" type="ORF">B0T10DRAFT_416514</name>
</gene>
<dbReference type="OrthoDB" id="5069016at2759"/>
<comment type="caution">
    <text evidence="2">The sequence shown here is derived from an EMBL/GenBank/DDBJ whole genome shotgun (WGS) entry which is preliminary data.</text>
</comment>
<name>A0A9P9AJ78_9HYPO</name>